<dbReference type="KEGG" id="tti:THITH_00760"/>
<dbReference type="AlphaFoldDB" id="W0DMZ1"/>
<protein>
    <submittedName>
        <fullName evidence="1">Uncharacterized protein</fullName>
    </submittedName>
</protein>
<evidence type="ECO:0000313" key="2">
    <source>
        <dbReference type="Proteomes" id="UP000005289"/>
    </source>
</evidence>
<dbReference type="OrthoDB" id="5784750at2"/>
<reference evidence="1 2" key="1">
    <citation type="submission" date="2013-12" db="EMBL/GenBank/DDBJ databases">
        <authorList>
            <consortium name="DOE Joint Genome Institute"/>
            <person name="Muyzer G."/>
            <person name="Huntemann M."/>
            <person name="Han J."/>
            <person name="Chen A."/>
            <person name="Kyrpides N."/>
            <person name="Mavromatis K."/>
            <person name="Markowitz V."/>
            <person name="Palaniappan K."/>
            <person name="Ivanova N."/>
            <person name="Schaumberg A."/>
            <person name="Pati A."/>
            <person name="Liolios K."/>
            <person name="Nordberg H.P."/>
            <person name="Cantor M.N."/>
            <person name="Hua S.X."/>
            <person name="Woyke T."/>
        </authorList>
    </citation>
    <scope>NUCLEOTIDE SEQUENCE [LARGE SCALE GENOMIC DNA]</scope>
    <source>
        <strain evidence="1 2">ARh 1</strain>
    </source>
</reference>
<keyword evidence="2" id="KW-1185">Reference proteome</keyword>
<gene>
    <name evidence="1" type="ORF">THITH_00760</name>
</gene>
<dbReference type="Proteomes" id="UP000005289">
    <property type="component" value="Chromosome"/>
</dbReference>
<organism evidence="1 2">
    <name type="scientific">Thioalkalivibrio paradoxus ARh 1</name>
    <dbReference type="NCBI Taxonomy" id="713585"/>
    <lineage>
        <taxon>Bacteria</taxon>
        <taxon>Pseudomonadati</taxon>
        <taxon>Pseudomonadota</taxon>
        <taxon>Gammaproteobacteria</taxon>
        <taxon>Chromatiales</taxon>
        <taxon>Ectothiorhodospiraceae</taxon>
        <taxon>Thioalkalivibrio</taxon>
    </lineage>
</organism>
<proteinExistence type="predicted"/>
<dbReference type="RefSeq" id="WP_006746437.1">
    <property type="nucleotide sequence ID" value="NZ_CP007029.1"/>
</dbReference>
<dbReference type="EMBL" id="CP007029">
    <property type="protein sequence ID" value="AHE99816.1"/>
    <property type="molecule type" value="Genomic_DNA"/>
</dbReference>
<evidence type="ECO:0000313" key="1">
    <source>
        <dbReference type="EMBL" id="AHE99816.1"/>
    </source>
</evidence>
<sequence>MPSPTRLKGDLLGEAELLDAPGGPLLRLRFGGPFEGREVTWQATFVAQAVAGRPREPRFIEIGADAPDGSIPIAVGLPVESIDLPTARKAMIMIRRYKRLRRGRYEYES</sequence>
<name>W0DMZ1_9GAMM</name>
<dbReference type="HOGENOM" id="CLU_2222037_0_0_6"/>
<accession>W0DMZ1</accession>